<comment type="similarity">
    <text evidence="5">Belongs to the nitrite and sulfite reductase 4Fe-4S domain family.</text>
</comment>
<dbReference type="SUPFAM" id="SSF50022">
    <property type="entry name" value="ISP domain"/>
    <property type="match status" value="1"/>
</dbReference>
<keyword evidence="11" id="KW-0560">Oxidoreductase</keyword>
<dbReference type="Gene3D" id="2.102.10.10">
    <property type="entry name" value="Rieske [2Fe-2S] iron-sulphur domain"/>
    <property type="match status" value="1"/>
</dbReference>
<reference evidence="17 18" key="1">
    <citation type="journal article" date="2015" name="Genome Biol. Evol.">
        <title>Comparative Genomics of a Bacterivorous Green Alga Reveals Evolutionary Causalities and Consequences of Phago-Mixotrophic Mode of Nutrition.</title>
        <authorList>
            <person name="Burns J.A."/>
            <person name="Paasch A."/>
            <person name="Narechania A."/>
            <person name="Kim E."/>
        </authorList>
    </citation>
    <scope>NUCLEOTIDE SEQUENCE [LARGE SCALE GENOMIC DNA]</scope>
    <source>
        <strain evidence="17 18">PLY_AMNH</strain>
    </source>
</reference>
<dbReference type="InterPro" id="IPR041854">
    <property type="entry name" value="BFD-like_2Fe2S-bd_dom_sf"/>
</dbReference>
<dbReference type="EMBL" id="LGRX02010604">
    <property type="protein sequence ID" value="KAK3270014.1"/>
    <property type="molecule type" value="Genomic_DNA"/>
</dbReference>
<dbReference type="CDD" id="cd19944">
    <property type="entry name" value="NirB_Fer2_BFD-like_2"/>
    <property type="match status" value="1"/>
</dbReference>
<comment type="cofactor">
    <cofactor evidence="2">
        <name>[4Fe-4S] cluster</name>
        <dbReference type="ChEBI" id="CHEBI:49883"/>
    </cofactor>
</comment>
<dbReference type="InterPro" id="IPR041575">
    <property type="entry name" value="Rubredoxin_C"/>
</dbReference>
<evidence type="ECO:0000256" key="2">
    <source>
        <dbReference type="ARBA" id="ARBA00001966"/>
    </source>
</evidence>
<dbReference type="InterPro" id="IPR007419">
    <property type="entry name" value="BFD-like_2Fe2S-bd_dom"/>
</dbReference>
<organism evidence="17 18">
    <name type="scientific">Cymbomonas tetramitiformis</name>
    <dbReference type="NCBI Taxonomy" id="36881"/>
    <lineage>
        <taxon>Eukaryota</taxon>
        <taxon>Viridiplantae</taxon>
        <taxon>Chlorophyta</taxon>
        <taxon>Pyramimonadophyceae</taxon>
        <taxon>Pyramimonadales</taxon>
        <taxon>Pyramimonadaceae</taxon>
        <taxon>Cymbomonas</taxon>
    </lineage>
</organism>
<dbReference type="PRINTS" id="PR00368">
    <property type="entry name" value="FADPNR"/>
</dbReference>
<name>A0AAE0G1S5_9CHLO</name>
<dbReference type="GO" id="GO:0050660">
    <property type="term" value="F:flavin adenine dinucleotide binding"/>
    <property type="evidence" value="ECO:0007669"/>
    <property type="project" value="InterPro"/>
</dbReference>
<dbReference type="GO" id="GO:0020037">
    <property type="term" value="F:heme binding"/>
    <property type="evidence" value="ECO:0007669"/>
    <property type="project" value="InterPro"/>
</dbReference>
<evidence type="ECO:0000256" key="13">
    <source>
        <dbReference type="ARBA" id="ARBA00023014"/>
    </source>
</evidence>
<evidence type="ECO:0000256" key="15">
    <source>
        <dbReference type="ARBA" id="ARBA00034078"/>
    </source>
</evidence>
<evidence type="ECO:0000256" key="12">
    <source>
        <dbReference type="ARBA" id="ARBA00023004"/>
    </source>
</evidence>
<dbReference type="SUPFAM" id="SSF55124">
    <property type="entry name" value="Nitrite/Sulfite reductase N-terminal domain-like"/>
    <property type="match status" value="1"/>
</dbReference>
<dbReference type="InterPro" id="IPR023753">
    <property type="entry name" value="FAD/NAD-binding_dom"/>
</dbReference>
<dbReference type="Gene3D" id="3.30.390.30">
    <property type="match status" value="1"/>
</dbReference>
<dbReference type="InterPro" id="IPR006067">
    <property type="entry name" value="NO2/SO3_Rdtase_4Fe4S_dom"/>
</dbReference>
<dbReference type="PROSITE" id="PS51300">
    <property type="entry name" value="NIRD"/>
    <property type="match status" value="1"/>
</dbReference>
<evidence type="ECO:0000256" key="4">
    <source>
        <dbReference type="ARBA" id="ARBA00005096"/>
    </source>
</evidence>
<dbReference type="InterPro" id="IPR016156">
    <property type="entry name" value="FAD/NAD-linked_Rdtase_dimer_sf"/>
</dbReference>
<evidence type="ECO:0000313" key="18">
    <source>
        <dbReference type="Proteomes" id="UP001190700"/>
    </source>
</evidence>
<evidence type="ECO:0000259" key="16">
    <source>
        <dbReference type="PROSITE" id="PS51296"/>
    </source>
</evidence>
<gene>
    <name evidence="17" type="ORF">CYMTET_21566</name>
</gene>
<dbReference type="Pfam" id="PF07992">
    <property type="entry name" value="Pyr_redox_2"/>
    <property type="match status" value="1"/>
</dbReference>
<dbReference type="GO" id="GO:0051537">
    <property type="term" value="F:2 iron, 2 sulfur cluster binding"/>
    <property type="evidence" value="ECO:0007669"/>
    <property type="project" value="UniProtKB-KW"/>
</dbReference>
<evidence type="ECO:0000256" key="14">
    <source>
        <dbReference type="ARBA" id="ARBA00023063"/>
    </source>
</evidence>
<dbReference type="Gene3D" id="1.10.10.1100">
    <property type="entry name" value="BFD-like [2Fe-2S]-binding domain"/>
    <property type="match status" value="1"/>
</dbReference>
<dbReference type="InterPro" id="IPR036188">
    <property type="entry name" value="FAD/NAD-bd_sf"/>
</dbReference>
<dbReference type="Pfam" id="PF01077">
    <property type="entry name" value="NIR_SIR"/>
    <property type="match status" value="1"/>
</dbReference>
<dbReference type="InterPro" id="IPR045854">
    <property type="entry name" value="NO2/SO3_Rdtase_4Fe4S_sf"/>
</dbReference>
<dbReference type="PROSITE" id="PS51296">
    <property type="entry name" value="RIESKE"/>
    <property type="match status" value="1"/>
</dbReference>
<protein>
    <recommendedName>
        <fullName evidence="16">Rieske domain-containing protein</fullName>
    </recommendedName>
</protein>
<dbReference type="AlphaFoldDB" id="A0AAE0G1S5"/>
<dbReference type="Gene3D" id="3.50.50.60">
    <property type="entry name" value="FAD/NAD(P)-binding domain"/>
    <property type="match status" value="2"/>
</dbReference>
<dbReference type="PRINTS" id="PR00411">
    <property type="entry name" value="PNDRDTASEI"/>
</dbReference>
<evidence type="ECO:0000256" key="11">
    <source>
        <dbReference type="ARBA" id="ARBA00023002"/>
    </source>
</evidence>
<evidence type="ECO:0000256" key="1">
    <source>
        <dbReference type="ARBA" id="ARBA00001929"/>
    </source>
</evidence>
<dbReference type="NCBIfam" id="TIGR02374">
    <property type="entry name" value="nitri_red_nirB"/>
    <property type="match status" value="1"/>
</dbReference>
<comment type="pathway">
    <text evidence="4">Nitrogen metabolism; nitrate reduction (assimilation).</text>
</comment>
<dbReference type="GO" id="GO:0046872">
    <property type="term" value="F:metal ion binding"/>
    <property type="evidence" value="ECO:0007669"/>
    <property type="project" value="UniProtKB-KW"/>
</dbReference>
<keyword evidence="14" id="KW-0534">Nitrate assimilation</keyword>
<keyword evidence="13" id="KW-0411">Iron-sulfur</keyword>
<evidence type="ECO:0000256" key="10">
    <source>
        <dbReference type="ARBA" id="ARBA00022827"/>
    </source>
</evidence>
<dbReference type="NCBIfam" id="NF011565">
    <property type="entry name" value="PRK14989.1"/>
    <property type="match status" value="1"/>
</dbReference>
<dbReference type="InterPro" id="IPR005117">
    <property type="entry name" value="NiRdtase/SiRdtase_haem-b_fer"/>
</dbReference>
<dbReference type="InterPro" id="IPR017941">
    <property type="entry name" value="Rieske_2Fe-2S"/>
</dbReference>
<sequence length="1046" mass="114273">MKVFAIAAPPSGPPIPDVLKPYDPRVADDTREIVVVVGNGMVGLRCCEKLVELDTMRQYKVVTFCEEKRSAYHRMNMTQYFETRDKAALSLASEDWYQENDIDLLVGDAVVSIDRARKVVISRSGKELRYDKVVLATGSVPFYPPVPGIQFDTAYAGCSGENQGPAGVFGYRSLEDLDNIIEYSQKNKKVAVMGGGLLGLEAAKAAHDLGCEVHVIEMADWLMCRQINQEASDILVSKIEDLGIKVHLGAVTQEVMSEDGVMTGLRFKDGSELDVGMLIVSTGISPRDELARTAGLELGPRGGVAVDSQCRTSDADIFSVGEACVHKHSKYGSFVYGLVAPGYEMAEVVAQNLAGSDAGEPRTFGEADLSTKLKLLGCDVASFGEPFPQEEDSISLEMNDPFSRLYKKLHFSPDGKKLIGGILVGDASDYQLLAGLCKAGDDLPKDPKEYIYPSAGDSGTDDVLSLPASFQVCSCNDVSKGAITDFMAAASDADCTVGNIKACTGAGTGCGGCMPMVGDLFAAEMKAQGRTMKKDLCEHFAYSRQELFDLVRLGDITTFEEMIRVWGKGDGCEICKPAMASIFASINSEFILEDEHLHTLDTNDRFLANIQRGGTYSVVPRVPGGEITPAKLKVIAEVAEEYGLYTKITGGQRIDLFGAHKQDLPDIWRALVEAGFESGHAYGKALRTVKSCVGSEWCRFGQQQSVSFAIQVEERYKGIRAPHKIKSAVSGCIRECAEAQSKDFAYIATEEGYNFYIGGNGGAKPRHADLFLTGATAEECIAMTDRFLMFYIRTAKPLERTAWWMDRIEGGVDYLREVLIEDSLGICAELEADMQSLVDKYKCEWAEVVNNPEAQKRFRQFTNTEEKEYGIDFVDVRGMRRPADWFAGSGESLKVDDVEMKWSGLEWQKVGVVADFPPNSGATVKWGDVQIAVFNFAMKGEWYATHNMCPHKKAFVLDQGLLGSAGEDGEVPKVVCPLHKKQFDLRNGECISGDDMELPTFEVKVENGEVFLMLPEVGALDRFLSTKNNIVTADGLHSCSGGCASC</sequence>
<dbReference type="GO" id="GO:0008942">
    <property type="term" value="F:nitrite reductase [NAD(P)H] activity"/>
    <property type="evidence" value="ECO:0007669"/>
    <property type="project" value="InterPro"/>
</dbReference>
<dbReference type="Pfam" id="PF13806">
    <property type="entry name" value="Rieske_2"/>
    <property type="match status" value="1"/>
</dbReference>
<keyword evidence="9" id="KW-0479">Metal-binding</keyword>
<dbReference type="InterPro" id="IPR012748">
    <property type="entry name" value="Rieske-like_NirD"/>
</dbReference>
<dbReference type="Gene3D" id="3.30.413.10">
    <property type="entry name" value="Sulfite Reductase Hemoprotein, domain 1"/>
    <property type="match status" value="1"/>
</dbReference>
<feature type="domain" description="Rieske" evidence="16">
    <location>
        <begin position="908"/>
        <end position="1012"/>
    </location>
</feature>
<dbReference type="InterPro" id="IPR036922">
    <property type="entry name" value="Rieske_2Fe-2S_sf"/>
</dbReference>
<dbReference type="Pfam" id="PF18267">
    <property type="entry name" value="Rubredoxin_C"/>
    <property type="match status" value="1"/>
</dbReference>
<proteinExistence type="inferred from homology"/>
<keyword evidence="7" id="KW-0285">Flavoprotein</keyword>
<dbReference type="InterPro" id="IPR012744">
    <property type="entry name" value="Nitri_red_NirB"/>
</dbReference>
<dbReference type="Proteomes" id="UP001190700">
    <property type="component" value="Unassembled WGS sequence"/>
</dbReference>
<evidence type="ECO:0000256" key="6">
    <source>
        <dbReference type="ARBA" id="ARBA00022617"/>
    </source>
</evidence>
<evidence type="ECO:0000256" key="3">
    <source>
        <dbReference type="ARBA" id="ARBA00001974"/>
    </source>
</evidence>
<dbReference type="NCBIfam" id="TIGR02378">
    <property type="entry name" value="nirD_assim_sml"/>
    <property type="match status" value="1"/>
</dbReference>
<keyword evidence="10" id="KW-0274">FAD</keyword>
<dbReference type="PANTHER" id="PTHR43809:SF1">
    <property type="entry name" value="NITRITE REDUCTASE (NADH) LARGE SUBUNIT"/>
    <property type="match status" value="1"/>
</dbReference>
<dbReference type="SUPFAM" id="SSF51905">
    <property type="entry name" value="FAD/NAD(P)-binding domain"/>
    <property type="match status" value="1"/>
</dbReference>
<evidence type="ECO:0000256" key="9">
    <source>
        <dbReference type="ARBA" id="ARBA00022723"/>
    </source>
</evidence>
<evidence type="ECO:0000313" key="17">
    <source>
        <dbReference type="EMBL" id="KAK3270014.1"/>
    </source>
</evidence>
<evidence type="ECO:0000256" key="8">
    <source>
        <dbReference type="ARBA" id="ARBA00022714"/>
    </source>
</evidence>
<keyword evidence="12" id="KW-0408">Iron</keyword>
<keyword evidence="8" id="KW-0001">2Fe-2S</keyword>
<dbReference type="InterPro" id="IPR036136">
    <property type="entry name" value="Nit/Sulf_reduc_fer-like_dom_sf"/>
</dbReference>
<keyword evidence="6" id="KW-0349">Heme</keyword>
<dbReference type="Pfam" id="PF04324">
    <property type="entry name" value="Fer2_BFD"/>
    <property type="match status" value="1"/>
</dbReference>
<dbReference type="GO" id="GO:0050661">
    <property type="term" value="F:NADP binding"/>
    <property type="evidence" value="ECO:0007669"/>
    <property type="project" value="InterPro"/>
</dbReference>
<dbReference type="Pfam" id="PF03460">
    <property type="entry name" value="NIR_SIR_ferr"/>
    <property type="match status" value="1"/>
</dbReference>
<dbReference type="InterPro" id="IPR052034">
    <property type="entry name" value="NasD-like"/>
</dbReference>
<dbReference type="SUPFAM" id="SSF56014">
    <property type="entry name" value="Nitrite and sulphite reductase 4Fe-4S domain-like"/>
    <property type="match status" value="1"/>
</dbReference>
<accession>A0AAE0G1S5</accession>
<dbReference type="CDD" id="cd03529">
    <property type="entry name" value="Rieske_NirD"/>
    <property type="match status" value="1"/>
</dbReference>
<comment type="caution">
    <text evidence="17">The sequence shown here is derived from an EMBL/GenBank/DDBJ whole genome shotgun (WGS) entry which is preliminary data.</text>
</comment>
<comment type="cofactor">
    <cofactor evidence="15">
        <name>[2Fe-2S] cluster</name>
        <dbReference type="ChEBI" id="CHEBI:190135"/>
    </cofactor>
</comment>
<evidence type="ECO:0000256" key="7">
    <source>
        <dbReference type="ARBA" id="ARBA00022630"/>
    </source>
</evidence>
<evidence type="ECO:0000256" key="5">
    <source>
        <dbReference type="ARBA" id="ARBA00010429"/>
    </source>
</evidence>
<dbReference type="PANTHER" id="PTHR43809">
    <property type="entry name" value="NITRITE REDUCTASE (NADH) LARGE SUBUNIT"/>
    <property type="match status" value="1"/>
</dbReference>
<keyword evidence="18" id="KW-1185">Reference proteome</keyword>
<dbReference type="GO" id="GO:0042128">
    <property type="term" value="P:nitrate assimilation"/>
    <property type="evidence" value="ECO:0007669"/>
    <property type="project" value="UniProtKB-KW"/>
</dbReference>
<comment type="cofactor">
    <cofactor evidence="3">
        <name>FAD</name>
        <dbReference type="ChEBI" id="CHEBI:57692"/>
    </cofactor>
</comment>
<comment type="cofactor">
    <cofactor evidence="1">
        <name>siroheme</name>
        <dbReference type="ChEBI" id="CHEBI:60052"/>
    </cofactor>
</comment>